<organism evidence="3 4">
    <name type="scientific">Iphiclides podalirius</name>
    <name type="common">scarce swallowtail</name>
    <dbReference type="NCBI Taxonomy" id="110791"/>
    <lineage>
        <taxon>Eukaryota</taxon>
        <taxon>Metazoa</taxon>
        <taxon>Ecdysozoa</taxon>
        <taxon>Arthropoda</taxon>
        <taxon>Hexapoda</taxon>
        <taxon>Insecta</taxon>
        <taxon>Pterygota</taxon>
        <taxon>Neoptera</taxon>
        <taxon>Endopterygota</taxon>
        <taxon>Lepidoptera</taxon>
        <taxon>Glossata</taxon>
        <taxon>Ditrysia</taxon>
        <taxon>Papilionoidea</taxon>
        <taxon>Papilionidae</taxon>
        <taxon>Papilioninae</taxon>
        <taxon>Iphiclides</taxon>
    </lineage>
</organism>
<dbReference type="Pfam" id="PF04908">
    <property type="entry name" value="SH3BGR"/>
    <property type="match status" value="1"/>
</dbReference>
<protein>
    <submittedName>
        <fullName evidence="3">Uncharacterized protein</fullName>
    </submittedName>
</protein>
<accession>A0ABN8J370</accession>
<feature type="compositionally biased region" description="Basic and acidic residues" evidence="2">
    <location>
        <begin position="124"/>
        <end position="154"/>
    </location>
</feature>
<feature type="non-terminal residue" evidence="3">
    <location>
        <position position="306"/>
    </location>
</feature>
<feature type="region of interest" description="Disordered" evidence="2">
    <location>
        <begin position="105"/>
        <end position="255"/>
    </location>
</feature>
<dbReference type="Proteomes" id="UP000837857">
    <property type="component" value="Chromosome 8"/>
</dbReference>
<dbReference type="InterPro" id="IPR006993">
    <property type="entry name" value="Glut_rich_SH3-bd"/>
</dbReference>
<evidence type="ECO:0000313" key="3">
    <source>
        <dbReference type="EMBL" id="CAH2075134.1"/>
    </source>
</evidence>
<feature type="region of interest" description="Disordered" evidence="2">
    <location>
        <begin position="50"/>
        <end position="75"/>
    </location>
</feature>
<sequence length="306" mass="33836">MVVKVYISGISGNKEVKKRQQRVLMILDSKNITYEIIDITEPGKEVDKDFMQNNAKSNGGTVSDPNPRSPLPPQLFNDEEYCGDYDQFDLANEIDTLEQFLKLELPPEDPPQADKVNAVNGDIDGDKDSKQSKENSQEKETIVSNENGEKEPSPAKEGSLPKQSLPSREASPVKEETSNEAPTLDKSPEDNIEVEADSTVNESSQEKEKSPERQKSVDKNQSPVREEAHKLAENEEVINGAVSSREQSEEKDEEQTASCTALALALARWPAWLLAGLAACTLGAARDLPALRRVLDACALSWRRTE</sequence>
<dbReference type="PANTHER" id="PTHR12232">
    <property type="entry name" value="SH3 DOMAIN-BINDING GLUTAMIC ACID-RICH-LIKE PROTEIN"/>
    <property type="match status" value="1"/>
</dbReference>
<comment type="similarity">
    <text evidence="1">Belongs to the SH3BGR family.</text>
</comment>
<dbReference type="PANTHER" id="PTHR12232:SF15">
    <property type="entry name" value="SH3 DOMAIN-BINDING GLUTAMIC ACID-RICH PROTEIN HOMOLOG"/>
    <property type="match status" value="1"/>
</dbReference>
<gene>
    <name evidence="3" type="ORF">IPOD504_LOCUS16526</name>
</gene>
<proteinExistence type="inferred from homology"/>
<dbReference type="EMBL" id="OW152820">
    <property type="protein sequence ID" value="CAH2075134.1"/>
    <property type="molecule type" value="Genomic_DNA"/>
</dbReference>
<dbReference type="Gene3D" id="3.40.30.10">
    <property type="entry name" value="Glutaredoxin"/>
    <property type="match status" value="1"/>
</dbReference>
<feature type="compositionally biased region" description="Basic and acidic residues" evidence="2">
    <location>
        <begin position="204"/>
        <end position="233"/>
    </location>
</feature>
<dbReference type="InterPro" id="IPR051033">
    <property type="entry name" value="SH3BGR"/>
</dbReference>
<keyword evidence="4" id="KW-1185">Reference proteome</keyword>
<evidence type="ECO:0000313" key="4">
    <source>
        <dbReference type="Proteomes" id="UP000837857"/>
    </source>
</evidence>
<evidence type="ECO:0000256" key="1">
    <source>
        <dbReference type="ARBA" id="ARBA00007764"/>
    </source>
</evidence>
<reference evidence="3" key="1">
    <citation type="submission" date="2022-03" db="EMBL/GenBank/DDBJ databases">
        <authorList>
            <person name="Martin H S."/>
        </authorList>
    </citation>
    <scope>NUCLEOTIDE SEQUENCE</scope>
</reference>
<evidence type="ECO:0000256" key="2">
    <source>
        <dbReference type="SAM" id="MobiDB-lite"/>
    </source>
</evidence>
<dbReference type="CDD" id="cd03030">
    <property type="entry name" value="GRX_SH3BGR"/>
    <property type="match status" value="1"/>
</dbReference>
<dbReference type="InterPro" id="IPR036249">
    <property type="entry name" value="Thioredoxin-like_sf"/>
</dbReference>
<dbReference type="SUPFAM" id="SSF52833">
    <property type="entry name" value="Thioredoxin-like"/>
    <property type="match status" value="1"/>
</dbReference>
<feature type="compositionally biased region" description="Polar residues" evidence="2">
    <location>
        <begin position="51"/>
        <end position="66"/>
    </location>
</feature>
<name>A0ABN8J370_9NEOP</name>